<keyword evidence="2" id="KW-1185">Reference proteome</keyword>
<evidence type="ECO:0000313" key="2">
    <source>
        <dbReference type="Proteomes" id="UP000261905"/>
    </source>
</evidence>
<dbReference type="SUPFAM" id="SSF63829">
    <property type="entry name" value="Calcium-dependent phosphotriesterase"/>
    <property type="match status" value="1"/>
</dbReference>
<dbReference type="SUPFAM" id="SSF53756">
    <property type="entry name" value="UDP-Glycosyltransferase/glycogen phosphorylase"/>
    <property type="match status" value="1"/>
</dbReference>
<protein>
    <recommendedName>
        <fullName evidence="3">CDP-Glycerol:Poly(Glycerophosphate) glycerophosphotransferase</fullName>
    </recommendedName>
</protein>
<dbReference type="EMBL" id="QUBQ01000007">
    <property type="protein sequence ID" value="REK69585.1"/>
    <property type="molecule type" value="Genomic_DNA"/>
</dbReference>
<dbReference type="AlphaFoldDB" id="A0A371P103"/>
<dbReference type="InterPro" id="IPR043148">
    <property type="entry name" value="TagF_C"/>
</dbReference>
<dbReference type="Proteomes" id="UP000261905">
    <property type="component" value="Unassembled WGS sequence"/>
</dbReference>
<reference evidence="1 2" key="1">
    <citation type="submission" date="2018-08" db="EMBL/GenBank/DDBJ databases">
        <title>Paenibacillus sp. M4BSY-1, whole genome shotgun sequence.</title>
        <authorList>
            <person name="Tuo L."/>
        </authorList>
    </citation>
    <scope>NUCLEOTIDE SEQUENCE [LARGE SCALE GENOMIC DNA]</scope>
    <source>
        <strain evidence="1 2">M4BSY-1</strain>
    </source>
</reference>
<name>A0A371P103_9BACL</name>
<dbReference type="InterPro" id="IPR007554">
    <property type="entry name" value="Glycerophosphate_synth"/>
</dbReference>
<dbReference type="GO" id="GO:0047355">
    <property type="term" value="F:CDP-glycerol glycerophosphotransferase activity"/>
    <property type="evidence" value="ECO:0007669"/>
    <property type="project" value="InterPro"/>
</dbReference>
<dbReference type="Gene3D" id="3.40.50.12580">
    <property type="match status" value="1"/>
</dbReference>
<gene>
    <name evidence="1" type="ORF">DX130_24090</name>
</gene>
<accession>A0A371P103</accession>
<evidence type="ECO:0000313" key="1">
    <source>
        <dbReference type="EMBL" id="REK69585.1"/>
    </source>
</evidence>
<dbReference type="OrthoDB" id="1662110at2"/>
<comment type="caution">
    <text evidence="1">The sequence shown here is derived from an EMBL/GenBank/DDBJ whole genome shotgun (WGS) entry which is preliminary data.</text>
</comment>
<dbReference type="Pfam" id="PF04464">
    <property type="entry name" value="Glyphos_transf"/>
    <property type="match status" value="1"/>
</dbReference>
<dbReference type="Gene3D" id="2.130.10.10">
    <property type="entry name" value="YVTN repeat-like/Quinoprotein amine dehydrogenase"/>
    <property type="match status" value="1"/>
</dbReference>
<sequence length="850" mass="96669">MGFPVRVERKKQTIELVDTLKEALQYLNTPAGSAAGFLQDDCLACISAVSSVMEEVEDKEYAALAETCQIHIKQGDFGKAYTLADSLSQWIFEKVQIHYEIVFLPYKADMWDALDSVWRAAHADPSCVVRTIPIPYQSLDPQLNALTDEYEGDRFPSYVDITPYRDYDLSLQNPDVIFIHNPYDEFNRVTRVHPVYFSSNLIKFTDKLVYIPYFISTDKFPDHARFPAFKNSWKIFVQSENARQDILESKEIRPEQVVSMGSPKLDYLYNRIQNNAPMPAKWKAALNGRKVFLYNSSIARIMNDREDIIKSMQEIFRAFQTNKNIAIIWRPHPLSIQTIKSMKPHLLNSYLSLVKAFKKMSNAVYDESSDMYTAIIHSDAYIGDFSSVIASYAVTGKPILKLMPNMKSSFDYWGVSPAWLDYKEETTIPVAVNPGIVVDKELLFPANNRGAAFALDLASEQLRLTKVISQEIYKEPQLYAKACAYQDTLWFVPKRASKVFRYDQTTGETKEYSLPSTYRCEGQYHFTTGIQHDHYLWMLPAQSNMIVRLHMETGEMTGYKLCSDTIMSADQGLFCSNGVIHNNYLWIALNGRQALIQMNLISGEMMVHELSFLQESISAITSDGQALWIVTQTPKVIKWDPESNDTFIFDDWPKGFKEGERPFSSAVFDGENVWLVPCDANMIMKISSSTGEMTAAYSKLKKSAWAAINSSFPFDSIERNRALNANQELFSGAIINKDWIWFCPITAPAMLGVHLITGEIKKIEVKLSRSQDGKTLLVSRYPNPPQEGADLRSTFDNRSLPLKSFIDMVCMADEGDWSNKQCEEACASIANADGTSGEKIWSYVAEYLNR</sequence>
<organism evidence="1 2">
    <name type="scientific">Paenibacillus paeoniae</name>
    <dbReference type="NCBI Taxonomy" id="2292705"/>
    <lineage>
        <taxon>Bacteria</taxon>
        <taxon>Bacillati</taxon>
        <taxon>Bacillota</taxon>
        <taxon>Bacilli</taxon>
        <taxon>Bacillales</taxon>
        <taxon>Paenibacillaceae</taxon>
        <taxon>Paenibacillus</taxon>
    </lineage>
</organism>
<dbReference type="GO" id="GO:0016020">
    <property type="term" value="C:membrane"/>
    <property type="evidence" value="ECO:0007669"/>
    <property type="project" value="InterPro"/>
</dbReference>
<proteinExistence type="predicted"/>
<evidence type="ECO:0008006" key="3">
    <source>
        <dbReference type="Google" id="ProtNLM"/>
    </source>
</evidence>
<dbReference type="InterPro" id="IPR015943">
    <property type="entry name" value="WD40/YVTN_repeat-like_dom_sf"/>
</dbReference>